<accession>A0AC35TY34</accession>
<evidence type="ECO:0000313" key="1">
    <source>
        <dbReference type="Proteomes" id="UP000095286"/>
    </source>
</evidence>
<evidence type="ECO:0000313" key="2">
    <source>
        <dbReference type="WBParaSite" id="RSKR_0000524100.1"/>
    </source>
</evidence>
<sequence>MKTVVQRSLLHDDNDNLKKRKAQGEMKKKQRTYFKENVAKLDEVLPEIETNGEASVINKKIRKDNLFLVSKLVKNRAKKTLSSLIDLVFNPNNFCIKDKLLENIIITNITTNTTMNTTTDTTMNITTIMNIM</sequence>
<proteinExistence type="predicted"/>
<dbReference type="WBParaSite" id="RSKR_0000524100.1">
    <property type="protein sequence ID" value="RSKR_0000524100.1"/>
    <property type="gene ID" value="RSKR_0000524100"/>
</dbReference>
<protein>
    <submittedName>
        <fullName evidence="2">BHLH domain-containing protein</fullName>
    </submittedName>
</protein>
<reference evidence="2" key="1">
    <citation type="submission" date="2016-11" db="UniProtKB">
        <authorList>
            <consortium name="WormBaseParasite"/>
        </authorList>
    </citation>
    <scope>IDENTIFICATION</scope>
    <source>
        <strain evidence="2">KR3021</strain>
    </source>
</reference>
<dbReference type="Proteomes" id="UP000095286">
    <property type="component" value="Unplaced"/>
</dbReference>
<name>A0AC35TY34_9BILA</name>
<organism evidence="1 2">
    <name type="scientific">Rhabditophanes sp. KR3021</name>
    <dbReference type="NCBI Taxonomy" id="114890"/>
    <lineage>
        <taxon>Eukaryota</taxon>
        <taxon>Metazoa</taxon>
        <taxon>Ecdysozoa</taxon>
        <taxon>Nematoda</taxon>
        <taxon>Chromadorea</taxon>
        <taxon>Rhabditida</taxon>
        <taxon>Tylenchina</taxon>
        <taxon>Panagrolaimomorpha</taxon>
        <taxon>Strongyloidoidea</taxon>
        <taxon>Alloionematidae</taxon>
        <taxon>Rhabditophanes</taxon>
    </lineage>
</organism>